<evidence type="ECO:0000313" key="2">
    <source>
        <dbReference type="Proteomes" id="UP000054337"/>
    </source>
</evidence>
<dbReference type="GeneID" id="26248586"/>
<accession>W7EHR1</accession>
<dbReference type="AlphaFoldDB" id="W7EHR1"/>
<evidence type="ECO:0000313" key="1">
    <source>
        <dbReference type="EMBL" id="EUN25310.1"/>
    </source>
</evidence>
<proteinExistence type="predicted"/>
<dbReference type="EMBL" id="KI968753">
    <property type="protein sequence ID" value="EUN25310.1"/>
    <property type="molecule type" value="Genomic_DNA"/>
</dbReference>
<dbReference type="RefSeq" id="XP_014554895.1">
    <property type="nucleotide sequence ID" value="XM_014699409.1"/>
</dbReference>
<reference evidence="1 2" key="1">
    <citation type="journal article" date="2013" name="PLoS Genet.">
        <title>Comparative genome structure, secondary metabolite, and effector coding capacity across Cochliobolus pathogens.</title>
        <authorList>
            <person name="Condon B.J."/>
            <person name="Leng Y."/>
            <person name="Wu D."/>
            <person name="Bushley K.E."/>
            <person name="Ohm R.A."/>
            <person name="Otillar R."/>
            <person name="Martin J."/>
            <person name="Schackwitz W."/>
            <person name="Grimwood J."/>
            <person name="MohdZainudin N."/>
            <person name="Xue C."/>
            <person name="Wang R."/>
            <person name="Manning V.A."/>
            <person name="Dhillon B."/>
            <person name="Tu Z.J."/>
            <person name="Steffenson B.J."/>
            <person name="Salamov A."/>
            <person name="Sun H."/>
            <person name="Lowry S."/>
            <person name="LaButti K."/>
            <person name="Han J."/>
            <person name="Copeland A."/>
            <person name="Lindquist E."/>
            <person name="Barry K."/>
            <person name="Schmutz J."/>
            <person name="Baker S.E."/>
            <person name="Ciuffetti L.M."/>
            <person name="Grigoriev I.V."/>
            <person name="Zhong S."/>
            <person name="Turgeon B.G."/>
        </authorList>
    </citation>
    <scope>NUCLEOTIDE SEQUENCE [LARGE SCALE GENOMIC DNA]</scope>
    <source>
        <strain evidence="1 2">FI3</strain>
    </source>
</reference>
<organism evidence="1 2">
    <name type="scientific">Bipolaris victoriae (strain FI3)</name>
    <name type="common">Victoria blight of oats agent</name>
    <name type="synonym">Cochliobolus victoriae</name>
    <dbReference type="NCBI Taxonomy" id="930091"/>
    <lineage>
        <taxon>Eukaryota</taxon>
        <taxon>Fungi</taxon>
        <taxon>Dikarya</taxon>
        <taxon>Ascomycota</taxon>
        <taxon>Pezizomycotina</taxon>
        <taxon>Dothideomycetes</taxon>
        <taxon>Pleosporomycetidae</taxon>
        <taxon>Pleosporales</taxon>
        <taxon>Pleosporineae</taxon>
        <taxon>Pleosporaceae</taxon>
        <taxon>Bipolaris</taxon>
    </lineage>
</organism>
<protein>
    <submittedName>
        <fullName evidence="1">Uncharacterized protein</fullName>
    </submittedName>
</protein>
<name>W7EHR1_BIPV3</name>
<dbReference type="Proteomes" id="UP000054337">
    <property type="component" value="Unassembled WGS sequence"/>
</dbReference>
<sequence length="84" mass="9098">THLTTNVGISKDVVDAQGHVIVLKCGTGMWLETAKRPDMFGADHHNSKEPTLVATSDSNILLTALDNTLCRGDHHLHASKLLTK</sequence>
<feature type="non-terminal residue" evidence="1">
    <location>
        <position position="1"/>
    </location>
</feature>
<gene>
    <name evidence="1" type="ORF">COCVIDRAFT_103657</name>
</gene>
<keyword evidence="2" id="KW-1185">Reference proteome</keyword>
<dbReference type="HOGENOM" id="CLU_2533527_0_0_1"/>